<protein>
    <submittedName>
        <fullName evidence="5">N-acetylmuramic acid 6-phosphate etherase</fullName>
        <ecNumber evidence="5">4.2.1.126</ecNumber>
    </submittedName>
</protein>
<dbReference type="InterPro" id="IPR005488">
    <property type="entry name" value="Etherase_MurQ"/>
</dbReference>
<accession>A0A6J4U0D1</accession>
<dbReference type="GO" id="GO:0009254">
    <property type="term" value="P:peptidoglycan turnover"/>
    <property type="evidence" value="ECO:0007669"/>
    <property type="project" value="TreeGrafter"/>
</dbReference>
<dbReference type="PANTHER" id="PTHR10088:SF4">
    <property type="entry name" value="GLUCOKINASE REGULATORY PROTEIN"/>
    <property type="match status" value="1"/>
</dbReference>
<dbReference type="SUPFAM" id="SSF53697">
    <property type="entry name" value="SIS domain"/>
    <property type="match status" value="1"/>
</dbReference>
<sequence length="318" mass="32869">MCRTAANKDNSGRENDRRPRISTELISPRYAALDLWPTQDAVQAMLEAQLAAAAAVQAAGAAIAAAANAAAERLKDGTGRLVYVGAGTSGRLAVLDGVELGPTFNWGDDRLVYALAGGEQALLTGVEGAEDDAGAAEELIRDKKLTRSDVVIGVAASGRTPYTVAAVRTAAAAGALTVGIASNPETPLLEAAAHPILIDTGPEVVAGSTRMKAGTAQKIALNTFSTAVMLRLRRVHDGLMVDMRLSNRKLRNRAAAMVARISGTDLETAAAALARADGNIKQASLIAQGADPDEAATLLKSCGDNLRAALASRDPRRL</sequence>
<reference evidence="5" key="1">
    <citation type="submission" date="2020-02" db="EMBL/GenBank/DDBJ databases">
        <authorList>
            <person name="Meier V. D."/>
        </authorList>
    </citation>
    <scope>NUCLEOTIDE SEQUENCE</scope>
    <source>
        <strain evidence="5">AVDCRST_MAG23</strain>
    </source>
</reference>
<gene>
    <name evidence="5" type="ORF">AVDCRST_MAG23-1821</name>
</gene>
<dbReference type="PANTHER" id="PTHR10088">
    <property type="entry name" value="GLUCOKINASE REGULATORY PROTEIN"/>
    <property type="match status" value="1"/>
</dbReference>
<dbReference type="GO" id="GO:0016803">
    <property type="term" value="F:ether hydrolase activity"/>
    <property type="evidence" value="ECO:0007669"/>
    <property type="project" value="TreeGrafter"/>
</dbReference>
<feature type="region of interest" description="Disordered" evidence="3">
    <location>
        <begin position="1"/>
        <end position="21"/>
    </location>
</feature>
<feature type="compositionally biased region" description="Basic and acidic residues" evidence="3">
    <location>
        <begin position="10"/>
        <end position="21"/>
    </location>
</feature>
<organism evidence="5">
    <name type="scientific">uncultured Sphingosinicella sp</name>
    <dbReference type="NCBI Taxonomy" id="478748"/>
    <lineage>
        <taxon>Bacteria</taxon>
        <taxon>Pseudomonadati</taxon>
        <taxon>Pseudomonadota</taxon>
        <taxon>Alphaproteobacteria</taxon>
        <taxon>Sphingomonadales</taxon>
        <taxon>Sphingosinicellaceae</taxon>
        <taxon>Sphingosinicella</taxon>
        <taxon>environmental samples</taxon>
    </lineage>
</organism>
<dbReference type="InterPro" id="IPR005486">
    <property type="entry name" value="Glucokinase_regulatory_CS"/>
</dbReference>
<dbReference type="NCBIfam" id="NF009222">
    <property type="entry name" value="PRK12570.1"/>
    <property type="match status" value="1"/>
</dbReference>
<dbReference type="InterPro" id="IPR040190">
    <property type="entry name" value="MURQ/GCKR"/>
</dbReference>
<dbReference type="GO" id="GO:0097367">
    <property type="term" value="F:carbohydrate derivative binding"/>
    <property type="evidence" value="ECO:0007669"/>
    <property type="project" value="InterPro"/>
</dbReference>
<dbReference type="EC" id="4.2.1.126" evidence="5"/>
<dbReference type="GO" id="GO:0046348">
    <property type="term" value="P:amino sugar catabolic process"/>
    <property type="evidence" value="ECO:0007669"/>
    <property type="project" value="InterPro"/>
</dbReference>
<dbReference type="GO" id="GO:0016835">
    <property type="term" value="F:carbon-oxygen lyase activity"/>
    <property type="evidence" value="ECO:0007669"/>
    <property type="project" value="InterPro"/>
</dbReference>
<name>A0A6J4U0D1_9SPHN</name>
<dbReference type="Pfam" id="PF22645">
    <property type="entry name" value="GKRP_SIS_N"/>
    <property type="match status" value="1"/>
</dbReference>
<evidence type="ECO:0000259" key="4">
    <source>
        <dbReference type="PROSITE" id="PS51464"/>
    </source>
</evidence>
<evidence type="ECO:0000256" key="3">
    <source>
        <dbReference type="SAM" id="MobiDB-lite"/>
    </source>
</evidence>
<keyword evidence="2" id="KW-0119">Carbohydrate metabolism</keyword>
<keyword evidence="1 5" id="KW-0456">Lyase</keyword>
<evidence type="ECO:0000313" key="5">
    <source>
        <dbReference type="EMBL" id="CAA9535554.1"/>
    </source>
</evidence>
<dbReference type="Gene3D" id="1.10.8.1080">
    <property type="match status" value="1"/>
</dbReference>
<dbReference type="InterPro" id="IPR001347">
    <property type="entry name" value="SIS_dom"/>
</dbReference>
<dbReference type="InterPro" id="IPR046348">
    <property type="entry name" value="SIS_dom_sf"/>
</dbReference>
<dbReference type="AlphaFoldDB" id="A0A6J4U0D1"/>
<dbReference type="Gene3D" id="3.40.50.10490">
    <property type="entry name" value="Glucose-6-phosphate isomerase like protein, domain 1"/>
    <property type="match status" value="1"/>
</dbReference>
<dbReference type="NCBIfam" id="NF003915">
    <property type="entry name" value="PRK05441.1"/>
    <property type="match status" value="1"/>
</dbReference>
<dbReference type="EMBL" id="CADCWD010000055">
    <property type="protein sequence ID" value="CAA9535554.1"/>
    <property type="molecule type" value="Genomic_DNA"/>
</dbReference>
<dbReference type="CDD" id="cd05007">
    <property type="entry name" value="SIS_Etherase"/>
    <property type="match status" value="1"/>
</dbReference>
<dbReference type="PROSITE" id="PS51464">
    <property type="entry name" value="SIS"/>
    <property type="match status" value="1"/>
</dbReference>
<dbReference type="PROSITE" id="PS01272">
    <property type="entry name" value="GCKR"/>
    <property type="match status" value="1"/>
</dbReference>
<evidence type="ECO:0000256" key="2">
    <source>
        <dbReference type="ARBA" id="ARBA00023277"/>
    </source>
</evidence>
<feature type="domain" description="SIS" evidence="4">
    <location>
        <begin position="70"/>
        <end position="234"/>
    </location>
</feature>
<evidence type="ECO:0000256" key="1">
    <source>
        <dbReference type="ARBA" id="ARBA00023239"/>
    </source>
</evidence>
<proteinExistence type="predicted"/>